<accession>A0ABW4FHD3</accession>
<evidence type="ECO:0000256" key="1">
    <source>
        <dbReference type="ARBA" id="ARBA00010641"/>
    </source>
</evidence>
<name>A0ABW4FHD3_9PSEU</name>
<dbReference type="InterPro" id="IPR014284">
    <property type="entry name" value="RNA_pol_sigma-70_dom"/>
</dbReference>
<proteinExistence type="inferred from homology"/>
<keyword evidence="9" id="KW-1185">Reference proteome</keyword>
<evidence type="ECO:0000256" key="3">
    <source>
        <dbReference type="ARBA" id="ARBA00023082"/>
    </source>
</evidence>
<reference evidence="9" key="1">
    <citation type="journal article" date="2019" name="Int. J. Syst. Evol. Microbiol.">
        <title>The Global Catalogue of Microorganisms (GCM) 10K type strain sequencing project: providing services to taxonomists for standard genome sequencing and annotation.</title>
        <authorList>
            <consortium name="The Broad Institute Genomics Platform"/>
            <consortium name="The Broad Institute Genome Sequencing Center for Infectious Disease"/>
            <person name="Wu L."/>
            <person name="Ma J."/>
        </authorList>
    </citation>
    <scope>NUCLEOTIDE SEQUENCE [LARGE SCALE GENOMIC DNA]</scope>
    <source>
        <strain evidence="9">JCM 12165</strain>
    </source>
</reference>
<dbReference type="Gene3D" id="1.10.1740.10">
    <property type="match status" value="1"/>
</dbReference>
<feature type="region of interest" description="Disordered" evidence="5">
    <location>
        <begin position="260"/>
        <end position="316"/>
    </location>
</feature>
<comment type="caution">
    <text evidence="8">The sequence shown here is derived from an EMBL/GenBank/DDBJ whole genome shotgun (WGS) entry which is preliminary data.</text>
</comment>
<protein>
    <submittedName>
        <fullName evidence="8">Sigma-70 family RNA polymerase sigma factor</fullName>
    </submittedName>
</protein>
<dbReference type="InterPro" id="IPR013325">
    <property type="entry name" value="RNA_pol_sigma_r2"/>
</dbReference>
<dbReference type="NCBIfam" id="TIGR02937">
    <property type="entry name" value="sigma70-ECF"/>
    <property type="match status" value="1"/>
</dbReference>
<dbReference type="InterPro" id="IPR013324">
    <property type="entry name" value="RNA_pol_sigma_r3/r4-like"/>
</dbReference>
<dbReference type="Pfam" id="PF04542">
    <property type="entry name" value="Sigma70_r2"/>
    <property type="match status" value="1"/>
</dbReference>
<dbReference type="InterPro" id="IPR007627">
    <property type="entry name" value="RNA_pol_sigma70_r2"/>
</dbReference>
<dbReference type="Gene3D" id="1.10.10.10">
    <property type="entry name" value="Winged helix-like DNA-binding domain superfamily/Winged helix DNA-binding domain"/>
    <property type="match status" value="1"/>
</dbReference>
<evidence type="ECO:0000313" key="9">
    <source>
        <dbReference type="Proteomes" id="UP001597145"/>
    </source>
</evidence>
<gene>
    <name evidence="8" type="ORF">ACFSCY_02835</name>
</gene>
<evidence type="ECO:0000259" key="7">
    <source>
        <dbReference type="Pfam" id="PF08281"/>
    </source>
</evidence>
<evidence type="ECO:0000256" key="5">
    <source>
        <dbReference type="SAM" id="MobiDB-lite"/>
    </source>
</evidence>
<keyword evidence="2" id="KW-0805">Transcription regulation</keyword>
<keyword evidence="4" id="KW-0804">Transcription</keyword>
<evidence type="ECO:0000256" key="4">
    <source>
        <dbReference type="ARBA" id="ARBA00023163"/>
    </source>
</evidence>
<dbReference type="SUPFAM" id="SSF88659">
    <property type="entry name" value="Sigma3 and sigma4 domains of RNA polymerase sigma factors"/>
    <property type="match status" value="1"/>
</dbReference>
<sequence length="316" mass="33846">MIMRLSCVNILSKSGSSRAGTSANAATSARSSAAAGISYPPATSGAVCRGAAADSPTREVADAIADFESVRPRLFGIAYRVLGGVSDAEDVVQDVWIRWQGTDRARVRDQVAFLVTTTTRVALNVVTSAHARREVAAGQRAPEAGPATDDPALEAERNEALEVAVLLLLERMSPIERAVFVLREAFDYPFREIGDALGISDANARQLARRARIHLDQQRHAPVDPADRDRLLKAFLEAARSGDITQLKCLLTDDLTAHSNGGRDMGAPGSSAATATRQRLRSVSRGHRPHRDDHGVVNENAAARGRPGHRSPAPVR</sequence>
<evidence type="ECO:0000313" key="8">
    <source>
        <dbReference type="EMBL" id="MFD1528367.1"/>
    </source>
</evidence>
<organism evidence="8 9">
    <name type="scientific">Pseudonocardia aurantiaca</name>
    <dbReference type="NCBI Taxonomy" id="75290"/>
    <lineage>
        <taxon>Bacteria</taxon>
        <taxon>Bacillati</taxon>
        <taxon>Actinomycetota</taxon>
        <taxon>Actinomycetes</taxon>
        <taxon>Pseudonocardiales</taxon>
        <taxon>Pseudonocardiaceae</taxon>
        <taxon>Pseudonocardia</taxon>
    </lineage>
</organism>
<dbReference type="Pfam" id="PF08281">
    <property type="entry name" value="Sigma70_r4_2"/>
    <property type="match status" value="1"/>
</dbReference>
<keyword evidence="3" id="KW-0731">Sigma factor</keyword>
<evidence type="ECO:0000256" key="2">
    <source>
        <dbReference type="ARBA" id="ARBA00023015"/>
    </source>
</evidence>
<dbReference type="PANTHER" id="PTHR30173">
    <property type="entry name" value="SIGMA 19 FACTOR"/>
    <property type="match status" value="1"/>
</dbReference>
<feature type="compositionally biased region" description="Basic residues" evidence="5">
    <location>
        <begin position="278"/>
        <end position="289"/>
    </location>
</feature>
<feature type="domain" description="RNA polymerase sigma factor 70 region 4 type 2" evidence="7">
    <location>
        <begin position="164"/>
        <end position="215"/>
    </location>
</feature>
<dbReference type="InterPro" id="IPR013249">
    <property type="entry name" value="RNA_pol_sigma70_r4_t2"/>
</dbReference>
<feature type="domain" description="RNA polymerase sigma-70 region 2" evidence="6">
    <location>
        <begin position="67"/>
        <end position="128"/>
    </location>
</feature>
<dbReference type="RefSeq" id="WP_343988419.1">
    <property type="nucleotide sequence ID" value="NZ_BAAAJG010000029.1"/>
</dbReference>
<comment type="similarity">
    <text evidence="1">Belongs to the sigma-70 factor family. ECF subfamily.</text>
</comment>
<evidence type="ECO:0000259" key="6">
    <source>
        <dbReference type="Pfam" id="PF04542"/>
    </source>
</evidence>
<dbReference type="InterPro" id="IPR036388">
    <property type="entry name" value="WH-like_DNA-bd_sf"/>
</dbReference>
<dbReference type="EMBL" id="JBHUCP010000002">
    <property type="protein sequence ID" value="MFD1528367.1"/>
    <property type="molecule type" value="Genomic_DNA"/>
</dbReference>
<dbReference type="PANTHER" id="PTHR30173:SF36">
    <property type="entry name" value="ECF RNA POLYMERASE SIGMA FACTOR SIGJ"/>
    <property type="match status" value="1"/>
</dbReference>
<dbReference type="InterPro" id="IPR052704">
    <property type="entry name" value="ECF_Sigma-70_Domain"/>
</dbReference>
<dbReference type="Proteomes" id="UP001597145">
    <property type="component" value="Unassembled WGS sequence"/>
</dbReference>
<dbReference type="SUPFAM" id="SSF88946">
    <property type="entry name" value="Sigma2 domain of RNA polymerase sigma factors"/>
    <property type="match status" value="1"/>
</dbReference>